<dbReference type="EMBL" id="BGZK01001164">
    <property type="protein sequence ID" value="GBP73166.1"/>
    <property type="molecule type" value="Genomic_DNA"/>
</dbReference>
<feature type="compositionally biased region" description="Basic residues" evidence="1">
    <location>
        <begin position="32"/>
        <end position="44"/>
    </location>
</feature>
<comment type="caution">
    <text evidence="2">The sequence shown here is derived from an EMBL/GenBank/DDBJ whole genome shotgun (WGS) entry which is preliminary data.</text>
</comment>
<proteinExistence type="predicted"/>
<protein>
    <submittedName>
        <fullName evidence="2">Uncharacterized protein</fullName>
    </submittedName>
</protein>
<dbReference type="AlphaFoldDB" id="A0A4C1YAS3"/>
<dbReference type="Proteomes" id="UP000299102">
    <property type="component" value="Unassembled WGS sequence"/>
</dbReference>
<evidence type="ECO:0000313" key="3">
    <source>
        <dbReference type="Proteomes" id="UP000299102"/>
    </source>
</evidence>
<keyword evidence="3" id="KW-1185">Reference proteome</keyword>
<reference evidence="2 3" key="1">
    <citation type="journal article" date="2019" name="Commun. Biol.">
        <title>The bagworm genome reveals a unique fibroin gene that provides high tensile strength.</title>
        <authorList>
            <person name="Kono N."/>
            <person name="Nakamura H."/>
            <person name="Ohtoshi R."/>
            <person name="Tomita M."/>
            <person name="Numata K."/>
            <person name="Arakawa K."/>
        </authorList>
    </citation>
    <scope>NUCLEOTIDE SEQUENCE [LARGE SCALE GENOMIC DNA]</scope>
</reference>
<evidence type="ECO:0000313" key="2">
    <source>
        <dbReference type="EMBL" id="GBP73166.1"/>
    </source>
</evidence>
<accession>A0A4C1YAS3</accession>
<sequence length="202" mass="21681">MGVTRSNTFPKVAAALCTNKPASCESRGGPGARRRRGQARDRHRRAITAHSATLTPLAPVLRTAGDKGAAPADGQQIIVVRGAGNIARRSGTRLIYTGALDLAKQPARRPNTKRKIGRIKKGLHWKLLSSATLAHIMQIGMQVPCTAGDVTVQLLNKDGDEMRSRTARRAAARRISRELGEGAALAQVGAARGRRSRRRSIC</sequence>
<gene>
    <name evidence="2" type="ORF">EVAR_59055_1</name>
</gene>
<organism evidence="2 3">
    <name type="scientific">Eumeta variegata</name>
    <name type="common">Bagworm moth</name>
    <name type="synonym">Eumeta japonica</name>
    <dbReference type="NCBI Taxonomy" id="151549"/>
    <lineage>
        <taxon>Eukaryota</taxon>
        <taxon>Metazoa</taxon>
        <taxon>Ecdysozoa</taxon>
        <taxon>Arthropoda</taxon>
        <taxon>Hexapoda</taxon>
        <taxon>Insecta</taxon>
        <taxon>Pterygota</taxon>
        <taxon>Neoptera</taxon>
        <taxon>Endopterygota</taxon>
        <taxon>Lepidoptera</taxon>
        <taxon>Glossata</taxon>
        <taxon>Ditrysia</taxon>
        <taxon>Tineoidea</taxon>
        <taxon>Psychidae</taxon>
        <taxon>Oiketicinae</taxon>
        <taxon>Eumeta</taxon>
    </lineage>
</organism>
<feature type="region of interest" description="Disordered" evidence="1">
    <location>
        <begin position="21"/>
        <end position="44"/>
    </location>
</feature>
<name>A0A4C1YAS3_EUMVA</name>
<evidence type="ECO:0000256" key="1">
    <source>
        <dbReference type="SAM" id="MobiDB-lite"/>
    </source>
</evidence>